<evidence type="ECO:0000259" key="11">
    <source>
        <dbReference type="PROSITE" id="PS51755"/>
    </source>
</evidence>
<dbReference type="Pfam" id="PF00486">
    <property type="entry name" value="Trans_reg_C"/>
    <property type="match status" value="1"/>
</dbReference>
<dbReference type="Pfam" id="PF00072">
    <property type="entry name" value="Response_reg"/>
    <property type="match status" value="1"/>
</dbReference>
<dbReference type="GO" id="GO:0000156">
    <property type="term" value="F:phosphorelay response regulator activity"/>
    <property type="evidence" value="ECO:0007669"/>
    <property type="project" value="TreeGrafter"/>
</dbReference>
<keyword evidence="3 8" id="KW-0597">Phosphoprotein</keyword>
<accession>A0A4R2M5L3</accession>
<dbReference type="GO" id="GO:0006355">
    <property type="term" value="P:regulation of DNA-templated transcription"/>
    <property type="evidence" value="ECO:0007669"/>
    <property type="project" value="InterPro"/>
</dbReference>
<dbReference type="Gene3D" id="6.10.250.690">
    <property type="match status" value="1"/>
</dbReference>
<evidence type="ECO:0000256" key="8">
    <source>
        <dbReference type="PROSITE-ProRule" id="PRU00169"/>
    </source>
</evidence>
<evidence type="ECO:0000256" key="3">
    <source>
        <dbReference type="ARBA" id="ARBA00022553"/>
    </source>
</evidence>
<evidence type="ECO:0000256" key="5">
    <source>
        <dbReference type="ARBA" id="ARBA00023015"/>
    </source>
</evidence>
<dbReference type="GeneID" id="99685975"/>
<dbReference type="GO" id="GO:0032993">
    <property type="term" value="C:protein-DNA complex"/>
    <property type="evidence" value="ECO:0007669"/>
    <property type="project" value="TreeGrafter"/>
</dbReference>
<feature type="domain" description="Response regulatory" evidence="10">
    <location>
        <begin position="14"/>
        <end position="127"/>
    </location>
</feature>
<dbReference type="SMART" id="SM00448">
    <property type="entry name" value="REC"/>
    <property type="match status" value="1"/>
</dbReference>
<dbReference type="InterPro" id="IPR039420">
    <property type="entry name" value="WalR-like"/>
</dbReference>
<keyword evidence="2" id="KW-0963">Cytoplasm</keyword>
<dbReference type="PROSITE" id="PS51755">
    <property type="entry name" value="OMPR_PHOB"/>
    <property type="match status" value="1"/>
</dbReference>
<evidence type="ECO:0000256" key="2">
    <source>
        <dbReference type="ARBA" id="ARBA00022490"/>
    </source>
</evidence>
<comment type="subcellular location">
    <subcellularLocation>
        <location evidence="1">Cytoplasm</location>
    </subcellularLocation>
</comment>
<dbReference type="SMART" id="SM00862">
    <property type="entry name" value="Trans_reg_C"/>
    <property type="match status" value="1"/>
</dbReference>
<dbReference type="Gene3D" id="1.10.10.10">
    <property type="entry name" value="Winged helix-like DNA-binding domain superfamily/Winged helix DNA-binding domain"/>
    <property type="match status" value="1"/>
</dbReference>
<keyword evidence="6 9" id="KW-0238">DNA-binding</keyword>
<name>A0A4R2M5L3_RUBGE</name>
<reference evidence="12 13" key="1">
    <citation type="submission" date="2019-03" db="EMBL/GenBank/DDBJ databases">
        <title>Genomic Encyclopedia of Type Strains, Phase IV (KMG-IV): sequencing the most valuable type-strain genomes for metagenomic binning, comparative biology and taxonomic classification.</title>
        <authorList>
            <person name="Goeker M."/>
        </authorList>
    </citation>
    <scope>NUCLEOTIDE SEQUENCE [LARGE SCALE GENOMIC DNA]</scope>
    <source>
        <strain evidence="12 13">DSM 1709</strain>
    </source>
</reference>
<evidence type="ECO:0000313" key="12">
    <source>
        <dbReference type="EMBL" id="TCP01500.1"/>
    </source>
</evidence>
<dbReference type="PANTHER" id="PTHR48111">
    <property type="entry name" value="REGULATOR OF RPOS"/>
    <property type="match status" value="1"/>
</dbReference>
<feature type="modified residue" description="4-aspartylphosphate" evidence="8">
    <location>
        <position position="63"/>
    </location>
</feature>
<gene>
    <name evidence="12" type="ORF">EV684_109139</name>
</gene>
<evidence type="ECO:0000256" key="6">
    <source>
        <dbReference type="ARBA" id="ARBA00023125"/>
    </source>
</evidence>
<keyword evidence="4" id="KW-0902">Two-component regulatory system</keyword>
<dbReference type="OrthoDB" id="165980at2"/>
<comment type="caution">
    <text evidence="12">The sequence shown here is derived from an EMBL/GenBank/DDBJ whole genome shotgun (WGS) entry which is preliminary data.</text>
</comment>
<dbReference type="AlphaFoldDB" id="A0A4R2M5L3"/>
<dbReference type="InterPro" id="IPR001867">
    <property type="entry name" value="OmpR/PhoB-type_DNA-bd"/>
</dbReference>
<evidence type="ECO:0000256" key="1">
    <source>
        <dbReference type="ARBA" id="ARBA00004496"/>
    </source>
</evidence>
<dbReference type="CDD" id="cd00383">
    <property type="entry name" value="trans_reg_C"/>
    <property type="match status" value="1"/>
</dbReference>
<dbReference type="InterPro" id="IPR036388">
    <property type="entry name" value="WH-like_DNA-bd_sf"/>
</dbReference>
<dbReference type="EMBL" id="SLXD01000009">
    <property type="protein sequence ID" value="TCP01500.1"/>
    <property type="molecule type" value="Genomic_DNA"/>
</dbReference>
<evidence type="ECO:0000256" key="4">
    <source>
        <dbReference type="ARBA" id="ARBA00023012"/>
    </source>
</evidence>
<feature type="DNA-binding region" description="OmpR/PhoB-type" evidence="9">
    <location>
        <begin position="145"/>
        <end position="245"/>
    </location>
</feature>
<evidence type="ECO:0000259" key="10">
    <source>
        <dbReference type="PROSITE" id="PS50110"/>
    </source>
</evidence>
<sequence>MSVEVAESPLPAPHVLVVDDDPAIRELLQEYLGDNELRVTAVESGARMMAVFEEQAIDLVVLDLRLPGEGGMQLVRRLRERATLPIVLLTGKAEEADRVMGLELGADDYVTKPFSPRELLARIRAQLRRSALAAQAAAPAREERRRAFRFAGWELNLRTRRLISPDGAQVELSNHEFNLLAAFCGAPQRVLSRDQLLAMSRLNGAEVYDRTVDVQVLRLRRKLEADPFHPALIVTERGAGYRFDTPVETLV</sequence>
<keyword evidence="7" id="KW-0804">Transcription</keyword>
<evidence type="ECO:0000313" key="13">
    <source>
        <dbReference type="Proteomes" id="UP000295106"/>
    </source>
</evidence>
<organism evidence="12 13">
    <name type="scientific">Rubrivivax gelatinosus</name>
    <name type="common">Rhodocyclus gelatinosus</name>
    <name type="synonym">Rhodopseudomonas gelatinosa</name>
    <dbReference type="NCBI Taxonomy" id="28068"/>
    <lineage>
        <taxon>Bacteria</taxon>
        <taxon>Pseudomonadati</taxon>
        <taxon>Pseudomonadota</taxon>
        <taxon>Betaproteobacteria</taxon>
        <taxon>Burkholderiales</taxon>
        <taxon>Sphaerotilaceae</taxon>
        <taxon>Rubrivivax</taxon>
    </lineage>
</organism>
<dbReference type="Gene3D" id="3.40.50.2300">
    <property type="match status" value="1"/>
</dbReference>
<protein>
    <submittedName>
        <fullName evidence="12">DNA-binding response OmpR family regulator</fullName>
    </submittedName>
</protein>
<feature type="domain" description="OmpR/PhoB-type" evidence="11">
    <location>
        <begin position="145"/>
        <end position="245"/>
    </location>
</feature>
<dbReference type="SUPFAM" id="SSF46894">
    <property type="entry name" value="C-terminal effector domain of the bipartite response regulators"/>
    <property type="match status" value="1"/>
</dbReference>
<dbReference type="GO" id="GO:0000976">
    <property type="term" value="F:transcription cis-regulatory region binding"/>
    <property type="evidence" value="ECO:0007669"/>
    <property type="project" value="TreeGrafter"/>
</dbReference>
<dbReference type="InterPro" id="IPR011006">
    <property type="entry name" value="CheY-like_superfamily"/>
</dbReference>
<dbReference type="InterPro" id="IPR001789">
    <property type="entry name" value="Sig_transdc_resp-reg_receiver"/>
</dbReference>
<dbReference type="SUPFAM" id="SSF52172">
    <property type="entry name" value="CheY-like"/>
    <property type="match status" value="1"/>
</dbReference>
<keyword evidence="5" id="KW-0805">Transcription regulation</keyword>
<evidence type="ECO:0000256" key="9">
    <source>
        <dbReference type="PROSITE-ProRule" id="PRU01091"/>
    </source>
</evidence>
<dbReference type="PANTHER" id="PTHR48111:SF4">
    <property type="entry name" value="DNA-BINDING DUAL TRANSCRIPTIONAL REGULATOR OMPR"/>
    <property type="match status" value="1"/>
</dbReference>
<dbReference type="FunFam" id="1.10.10.10:FF:000099">
    <property type="entry name" value="Two-component system response regulator TorR"/>
    <property type="match status" value="1"/>
</dbReference>
<evidence type="ECO:0000256" key="7">
    <source>
        <dbReference type="ARBA" id="ARBA00023163"/>
    </source>
</evidence>
<dbReference type="RefSeq" id="WP_132648092.1">
    <property type="nucleotide sequence ID" value="NZ_CP181386.1"/>
</dbReference>
<dbReference type="Proteomes" id="UP000295106">
    <property type="component" value="Unassembled WGS sequence"/>
</dbReference>
<dbReference type="InterPro" id="IPR016032">
    <property type="entry name" value="Sig_transdc_resp-reg_C-effctor"/>
</dbReference>
<dbReference type="PROSITE" id="PS50110">
    <property type="entry name" value="RESPONSE_REGULATORY"/>
    <property type="match status" value="1"/>
</dbReference>
<dbReference type="GO" id="GO:0005829">
    <property type="term" value="C:cytosol"/>
    <property type="evidence" value="ECO:0007669"/>
    <property type="project" value="TreeGrafter"/>
</dbReference>
<proteinExistence type="predicted"/>